<reference evidence="1 2" key="1">
    <citation type="journal article" date="2016" name="Nat. Commun.">
        <title>Thousands of microbial genomes shed light on interconnected biogeochemical processes in an aquifer system.</title>
        <authorList>
            <person name="Anantharaman K."/>
            <person name="Brown C.T."/>
            <person name="Hug L.A."/>
            <person name="Sharon I."/>
            <person name="Castelle C.J."/>
            <person name="Probst A.J."/>
            <person name="Thomas B.C."/>
            <person name="Singh A."/>
            <person name="Wilkins M.J."/>
            <person name="Karaoz U."/>
            <person name="Brodie E.L."/>
            <person name="Williams K.H."/>
            <person name="Hubbard S.S."/>
            <person name="Banfield J.F."/>
        </authorList>
    </citation>
    <scope>NUCLEOTIDE SEQUENCE [LARGE SCALE GENOMIC DNA]</scope>
</reference>
<name>A0A1G2LNV0_9BACT</name>
<organism evidence="1 2">
    <name type="scientific">Candidatus Sungbacteria bacterium RIFCSPLOWO2_12_FULL_41_11</name>
    <dbReference type="NCBI Taxonomy" id="1802286"/>
    <lineage>
        <taxon>Bacteria</taxon>
        <taxon>Candidatus Sungiibacteriota</taxon>
    </lineage>
</organism>
<dbReference type="Proteomes" id="UP000177171">
    <property type="component" value="Unassembled WGS sequence"/>
</dbReference>
<proteinExistence type="predicted"/>
<dbReference type="AlphaFoldDB" id="A0A1G2LNV0"/>
<accession>A0A1G2LNV0</accession>
<evidence type="ECO:0000313" key="2">
    <source>
        <dbReference type="Proteomes" id="UP000177171"/>
    </source>
</evidence>
<comment type="caution">
    <text evidence="1">The sequence shown here is derived from an EMBL/GenBank/DDBJ whole genome shotgun (WGS) entry which is preliminary data.</text>
</comment>
<sequence length="176" mass="20386">MPILSARRSRAETKLSTQHIISENYGWVNHIIKTFIIERKRLLLTKYFKFAIMELTVSVHQVLHQNPKKERKTMYYQYTQMLPGLAEFVPKLGPGHRIPTAKHRCMSCPPNRTGKDHEVSGLDRFKAATHFLPDGHAMTKKERERIVGRFMVEAVRAKVGQDVLQEISETDSEDEN</sequence>
<protein>
    <submittedName>
        <fullName evidence="1">Uncharacterized protein</fullName>
    </submittedName>
</protein>
<gene>
    <name evidence="1" type="ORF">A3G49_01210</name>
</gene>
<dbReference type="EMBL" id="MHQY01000031">
    <property type="protein sequence ID" value="OHA13253.1"/>
    <property type="molecule type" value="Genomic_DNA"/>
</dbReference>
<evidence type="ECO:0000313" key="1">
    <source>
        <dbReference type="EMBL" id="OHA13253.1"/>
    </source>
</evidence>